<gene>
    <name evidence="1" type="ORF">BjapCC829_06210</name>
</gene>
<protein>
    <submittedName>
        <fullName evidence="1">Uncharacterized protein</fullName>
    </submittedName>
</protein>
<evidence type="ECO:0000313" key="1">
    <source>
        <dbReference type="EMBL" id="UFW88190.1"/>
    </source>
</evidence>
<organism evidence="1 2">
    <name type="scientific">Bradyrhizobium barranii</name>
    <dbReference type="NCBI Taxonomy" id="2992140"/>
    <lineage>
        <taxon>Bacteria</taxon>
        <taxon>Pseudomonadati</taxon>
        <taxon>Pseudomonadota</taxon>
        <taxon>Alphaproteobacteria</taxon>
        <taxon>Hyphomicrobiales</taxon>
        <taxon>Nitrobacteraceae</taxon>
        <taxon>Bradyrhizobium</taxon>
    </lineage>
</organism>
<proteinExistence type="predicted"/>
<dbReference type="Proteomes" id="UP001430990">
    <property type="component" value="Chromosome"/>
</dbReference>
<accession>A0ABY3QR07</accession>
<name>A0ABY3QR07_9BRAD</name>
<dbReference type="RefSeq" id="WP_231143977.1">
    <property type="nucleotide sequence ID" value="NZ_CP088100.1"/>
</dbReference>
<dbReference type="EMBL" id="CP088100">
    <property type="protein sequence ID" value="UFW88190.1"/>
    <property type="molecule type" value="Genomic_DNA"/>
</dbReference>
<reference evidence="1" key="1">
    <citation type="submission" date="2021-11" db="EMBL/GenBank/DDBJ databases">
        <title>Australian commercial rhizobial inoculants.</title>
        <authorList>
            <person name="Kohlmeier M.G."/>
            <person name="O'Hara G.W."/>
            <person name="Colombi E."/>
            <person name="Ramsay J.P."/>
            <person name="Terpolilli J."/>
        </authorList>
    </citation>
    <scope>NUCLEOTIDE SEQUENCE</scope>
    <source>
        <strain evidence="1">CC829</strain>
    </source>
</reference>
<evidence type="ECO:0000313" key="2">
    <source>
        <dbReference type="Proteomes" id="UP001430990"/>
    </source>
</evidence>
<keyword evidence="2" id="KW-1185">Reference proteome</keyword>
<sequence>MSYKVVNDRCGMIQKAAKLLRSVGPLTEIARFTPERRIGDPSVYRKSVAS</sequence>